<dbReference type="Proteomes" id="UP000324222">
    <property type="component" value="Unassembled WGS sequence"/>
</dbReference>
<proteinExistence type="predicted"/>
<sequence>MARRVWMSFGIHLDRIQPTSSSTYWICFPSAKTARKNLKLEDLGEAATCGRHPHYVQKIPHQTPHLLNAILRVPSVNRDLIRDSVSCFMAWRRLGSEVDTASSPFIISVTTIALVGALLAPPESTHRFSLSVKPSRSRLMTW</sequence>
<dbReference type="AlphaFoldDB" id="A0A5B7E4E9"/>
<evidence type="ECO:0000313" key="1">
    <source>
        <dbReference type="EMBL" id="MPC28143.1"/>
    </source>
</evidence>
<gene>
    <name evidence="1" type="ORF">E2C01_021337</name>
</gene>
<accession>A0A5B7E4E9</accession>
<organism evidence="1 2">
    <name type="scientific">Portunus trituberculatus</name>
    <name type="common">Swimming crab</name>
    <name type="synonym">Neptunus trituberculatus</name>
    <dbReference type="NCBI Taxonomy" id="210409"/>
    <lineage>
        <taxon>Eukaryota</taxon>
        <taxon>Metazoa</taxon>
        <taxon>Ecdysozoa</taxon>
        <taxon>Arthropoda</taxon>
        <taxon>Crustacea</taxon>
        <taxon>Multicrustacea</taxon>
        <taxon>Malacostraca</taxon>
        <taxon>Eumalacostraca</taxon>
        <taxon>Eucarida</taxon>
        <taxon>Decapoda</taxon>
        <taxon>Pleocyemata</taxon>
        <taxon>Brachyura</taxon>
        <taxon>Eubrachyura</taxon>
        <taxon>Portunoidea</taxon>
        <taxon>Portunidae</taxon>
        <taxon>Portuninae</taxon>
        <taxon>Portunus</taxon>
    </lineage>
</organism>
<evidence type="ECO:0000313" key="2">
    <source>
        <dbReference type="Proteomes" id="UP000324222"/>
    </source>
</evidence>
<reference evidence="1 2" key="1">
    <citation type="submission" date="2019-05" db="EMBL/GenBank/DDBJ databases">
        <title>Another draft genome of Portunus trituberculatus and its Hox gene families provides insights of decapod evolution.</title>
        <authorList>
            <person name="Jeong J.-H."/>
            <person name="Song I."/>
            <person name="Kim S."/>
            <person name="Choi T."/>
            <person name="Kim D."/>
            <person name="Ryu S."/>
            <person name="Kim W."/>
        </authorList>
    </citation>
    <scope>NUCLEOTIDE SEQUENCE [LARGE SCALE GENOMIC DNA]</scope>
    <source>
        <tissue evidence="1">Muscle</tissue>
    </source>
</reference>
<dbReference type="EMBL" id="VSRR010001863">
    <property type="protein sequence ID" value="MPC28143.1"/>
    <property type="molecule type" value="Genomic_DNA"/>
</dbReference>
<protein>
    <submittedName>
        <fullName evidence="1">Uncharacterized protein</fullName>
    </submittedName>
</protein>
<name>A0A5B7E4E9_PORTR</name>
<comment type="caution">
    <text evidence="1">The sequence shown here is derived from an EMBL/GenBank/DDBJ whole genome shotgun (WGS) entry which is preliminary data.</text>
</comment>
<keyword evidence="2" id="KW-1185">Reference proteome</keyword>